<dbReference type="PANTHER" id="PTHR30480:SF16">
    <property type="entry name" value="GLYCOSIDE HYDROLASE FAMILY 3 DOMAIN PROTEIN"/>
    <property type="match status" value="1"/>
</dbReference>
<keyword evidence="2 5" id="KW-0378">Hydrolase</keyword>
<evidence type="ECO:0000256" key="2">
    <source>
        <dbReference type="ARBA" id="ARBA00022801"/>
    </source>
</evidence>
<proteinExistence type="inferred from homology"/>
<evidence type="ECO:0000256" key="1">
    <source>
        <dbReference type="ARBA" id="ARBA00005336"/>
    </source>
</evidence>
<dbReference type="Proteomes" id="UP001235840">
    <property type="component" value="Unassembled WGS sequence"/>
</dbReference>
<comment type="similarity">
    <text evidence="1">Belongs to the glycosyl hydrolase 3 family.</text>
</comment>
<name>A0ABT9VZ85_9BACI</name>
<dbReference type="InterPro" id="IPR001764">
    <property type="entry name" value="Glyco_hydro_3_N"/>
</dbReference>
<dbReference type="Gene3D" id="3.40.50.1700">
    <property type="entry name" value="Glycoside hydrolase family 3 C-terminal domain"/>
    <property type="match status" value="1"/>
</dbReference>
<keyword evidence="3 5" id="KW-0326">Glycosidase</keyword>
<dbReference type="InterPro" id="IPR036962">
    <property type="entry name" value="Glyco_hydro_3_N_sf"/>
</dbReference>
<dbReference type="Pfam" id="PF00933">
    <property type="entry name" value="Glyco_hydro_3"/>
    <property type="match status" value="1"/>
</dbReference>
<evidence type="ECO:0000259" key="4">
    <source>
        <dbReference type="Pfam" id="PF00933"/>
    </source>
</evidence>
<dbReference type="PANTHER" id="PTHR30480">
    <property type="entry name" value="BETA-HEXOSAMINIDASE-RELATED"/>
    <property type="match status" value="1"/>
</dbReference>
<dbReference type="Gene3D" id="3.20.20.300">
    <property type="entry name" value="Glycoside hydrolase, family 3, N-terminal domain"/>
    <property type="match status" value="1"/>
</dbReference>
<reference evidence="5 6" key="1">
    <citation type="submission" date="2023-07" db="EMBL/GenBank/DDBJ databases">
        <title>Genomic Encyclopedia of Type Strains, Phase IV (KMG-IV): sequencing the most valuable type-strain genomes for metagenomic binning, comparative biology and taxonomic classification.</title>
        <authorList>
            <person name="Goeker M."/>
        </authorList>
    </citation>
    <scope>NUCLEOTIDE SEQUENCE [LARGE SCALE GENOMIC DNA]</scope>
    <source>
        <strain evidence="5 6">DSM 12751</strain>
    </source>
</reference>
<dbReference type="InterPro" id="IPR017853">
    <property type="entry name" value="GH"/>
</dbReference>
<dbReference type="NCBIfam" id="NF003740">
    <property type="entry name" value="PRK05337.1"/>
    <property type="match status" value="1"/>
</dbReference>
<gene>
    <name evidence="5" type="ORF">J2S11_002197</name>
</gene>
<organism evidence="5 6">
    <name type="scientific">Caldalkalibacillus horti</name>
    <dbReference type="NCBI Taxonomy" id="77523"/>
    <lineage>
        <taxon>Bacteria</taxon>
        <taxon>Bacillati</taxon>
        <taxon>Bacillota</taxon>
        <taxon>Bacilli</taxon>
        <taxon>Bacillales</taxon>
        <taxon>Bacillaceae</taxon>
        <taxon>Caldalkalibacillus</taxon>
    </lineage>
</organism>
<protein>
    <submittedName>
        <fullName evidence="5">Beta-N-acetylhexosaminidase</fullName>
        <ecNumber evidence="5">3.2.1.52</ecNumber>
    </submittedName>
</protein>
<dbReference type="RefSeq" id="WP_307394383.1">
    <property type="nucleotide sequence ID" value="NZ_BAAADK010000020.1"/>
</dbReference>
<feature type="domain" description="Glycoside hydrolase family 3 N-terminal" evidence="4">
    <location>
        <begin position="6"/>
        <end position="332"/>
    </location>
</feature>
<evidence type="ECO:0000256" key="3">
    <source>
        <dbReference type="ARBA" id="ARBA00023295"/>
    </source>
</evidence>
<keyword evidence="6" id="KW-1185">Reference proteome</keyword>
<dbReference type="InterPro" id="IPR036881">
    <property type="entry name" value="Glyco_hydro_3_C_sf"/>
</dbReference>
<dbReference type="GO" id="GO:0004563">
    <property type="term" value="F:beta-N-acetylhexosaminidase activity"/>
    <property type="evidence" value="ECO:0007669"/>
    <property type="project" value="UniProtKB-EC"/>
</dbReference>
<dbReference type="EMBL" id="JAUSTY010000008">
    <property type="protein sequence ID" value="MDQ0166293.1"/>
    <property type="molecule type" value="Genomic_DNA"/>
</dbReference>
<dbReference type="SUPFAM" id="SSF51445">
    <property type="entry name" value="(Trans)glycosidases"/>
    <property type="match status" value="1"/>
</dbReference>
<comment type="caution">
    <text evidence="5">The sequence shown here is derived from an EMBL/GenBank/DDBJ whole genome shotgun (WGS) entry which is preliminary data.</text>
</comment>
<dbReference type="EC" id="3.2.1.52" evidence="5"/>
<accession>A0ABT9VZ85</accession>
<evidence type="ECO:0000313" key="6">
    <source>
        <dbReference type="Proteomes" id="UP001235840"/>
    </source>
</evidence>
<evidence type="ECO:0000313" key="5">
    <source>
        <dbReference type="EMBL" id="MDQ0166293.1"/>
    </source>
</evidence>
<dbReference type="InterPro" id="IPR050226">
    <property type="entry name" value="NagZ_Beta-hexosaminidase"/>
</dbReference>
<sequence length="552" mass="60439">MSANVTLRQKIGQLMVFGFAGTAPSKEILSLIREQHVGGIILFGRNVGTPEEVLSLTTALQKEAKESNHKLPLLICTDQENGVVRRMGEGTTVFPGAMLLGATQKTENAFAVGQATGKELKAVGINWNLAPTVDVNNNAENPVIGVRSFGEDAQQVAEFSQAWLQGLQQAGVMSTLKHFPGHGDTSVDSHLDLPVIEHDMTRLRQIELLPFQKGIEAGADVVMSSHIYFPALEKRKGVPATLSRSVMTGLLREELQFNGVVTTDCLEMNAIAHTIGTAQGAVEALKAGVDLIMISHTHSLQQDALQAILAAVEQGELEEARIHEAYDRVQRLKGKYLSWTELDVGNVTQHVPAVVGCEEHLQLAKDIYRQGITIIDTKSNREIGSLDNNQPILPLSMDKEHRVLVLYPQNSYLMQVEDKRYSSYALGQVVQEILPSAMVNEFINPPDQGEISRVLEMVQQLHKNKELDTIIIGSLSAAQSKEQQELINKLAETELPVVVIAMRSPYDLAYLSSISTYVATYEFSTPALQMAVRALFGLEQVSGILPVTLPQA</sequence>